<feature type="domain" description="Aspartyl/asparaginy/proline hydroxylase" evidence="4">
    <location>
        <begin position="64"/>
        <end position="218"/>
    </location>
</feature>
<reference evidence="5" key="1">
    <citation type="submission" date="2023-04" db="EMBL/GenBank/DDBJ databases">
        <title>Sphingomonas sp. MAHUQ-71 isolated from rice field.</title>
        <authorList>
            <person name="Huq M.A."/>
        </authorList>
    </citation>
    <scope>NUCLEOTIDE SEQUENCE</scope>
    <source>
        <strain evidence="5">MAHUQ-71</strain>
    </source>
</reference>
<keyword evidence="6" id="KW-1185">Reference proteome</keyword>
<comment type="similarity">
    <text evidence="1">Belongs to the aspartyl/asparaginyl beta-hydroxylase family.</text>
</comment>
<dbReference type="Gene3D" id="2.60.120.330">
    <property type="entry name" value="B-lactam Antibiotic, Isopenicillin N Synthase, Chain"/>
    <property type="match status" value="1"/>
</dbReference>
<dbReference type="RefSeq" id="WP_281045191.1">
    <property type="nucleotide sequence ID" value="NZ_JARYGZ010000001.1"/>
</dbReference>
<gene>
    <name evidence="5" type="ORF">QGN17_09720</name>
</gene>
<sequence>MTRIAHVDATVLHPASAVPKRPFILRAGKKIRRYVDAIVARSSRVPNDPVLDSAVFPWTRILRDNWQAIREEALAVTRDQNAVPALRAVSPDHARIAEDDKWRSFFLIGYGARIEENIARCPRTAAVLAQVPGLNSGFFSILRPGTHIPAHRGVTKGLMTCHLGLQVPSDGSVRMNVGPETVGWSEGETLVFDDTYEHEVWNDTDGTRIVLLVQFERPLRQPGRLVADLFLGGIRRSAFVKEAQDNIALWEQSVRKVEAAANR</sequence>
<dbReference type="EMBL" id="JARYGZ010000001">
    <property type="protein sequence ID" value="MDH7639005.1"/>
    <property type="molecule type" value="Genomic_DNA"/>
</dbReference>
<accession>A0ABT6N177</accession>
<keyword evidence="3" id="KW-0560">Oxidoreductase</keyword>
<name>A0ABT6N177_9SPHN</name>
<dbReference type="PANTHER" id="PTHR46332">
    <property type="entry name" value="ASPARTATE BETA-HYDROXYLASE DOMAIN-CONTAINING PROTEIN 2"/>
    <property type="match status" value="1"/>
</dbReference>
<evidence type="ECO:0000256" key="3">
    <source>
        <dbReference type="ARBA" id="ARBA00023002"/>
    </source>
</evidence>
<dbReference type="InterPro" id="IPR051821">
    <property type="entry name" value="Asp/Asn_beta-hydroxylase"/>
</dbReference>
<dbReference type="InterPro" id="IPR007803">
    <property type="entry name" value="Asp/Arg/Pro-Hydrxlase"/>
</dbReference>
<dbReference type="Proteomes" id="UP001160625">
    <property type="component" value="Unassembled WGS sequence"/>
</dbReference>
<dbReference type="PANTHER" id="PTHR46332:SF5">
    <property type="entry name" value="ASPARTATE BETA-HYDROXYLASE DOMAIN CONTAINING 2"/>
    <property type="match status" value="1"/>
</dbReference>
<dbReference type="InterPro" id="IPR027443">
    <property type="entry name" value="IPNS-like_sf"/>
</dbReference>
<evidence type="ECO:0000256" key="2">
    <source>
        <dbReference type="ARBA" id="ARBA00022964"/>
    </source>
</evidence>
<organism evidence="5 6">
    <name type="scientific">Sphingomonas oryzagri</name>
    <dbReference type="NCBI Taxonomy" id="3042314"/>
    <lineage>
        <taxon>Bacteria</taxon>
        <taxon>Pseudomonadati</taxon>
        <taxon>Pseudomonadota</taxon>
        <taxon>Alphaproteobacteria</taxon>
        <taxon>Sphingomonadales</taxon>
        <taxon>Sphingomonadaceae</taxon>
        <taxon>Sphingomonas</taxon>
    </lineage>
</organism>
<comment type="caution">
    <text evidence="5">The sequence shown here is derived from an EMBL/GenBank/DDBJ whole genome shotgun (WGS) entry which is preliminary data.</text>
</comment>
<proteinExistence type="inferred from homology"/>
<evidence type="ECO:0000259" key="4">
    <source>
        <dbReference type="Pfam" id="PF05118"/>
    </source>
</evidence>
<protein>
    <submittedName>
        <fullName evidence="5">Aspartyl/asparaginyl beta-hydroxylase domain-containing protein</fullName>
    </submittedName>
</protein>
<evidence type="ECO:0000313" key="5">
    <source>
        <dbReference type="EMBL" id="MDH7639005.1"/>
    </source>
</evidence>
<evidence type="ECO:0000256" key="1">
    <source>
        <dbReference type="ARBA" id="ARBA00007730"/>
    </source>
</evidence>
<dbReference type="SUPFAM" id="SSF51197">
    <property type="entry name" value="Clavaminate synthase-like"/>
    <property type="match status" value="1"/>
</dbReference>
<dbReference type="Pfam" id="PF05118">
    <property type="entry name" value="Asp_Arg_Hydrox"/>
    <property type="match status" value="1"/>
</dbReference>
<keyword evidence="2" id="KW-0223">Dioxygenase</keyword>
<evidence type="ECO:0000313" key="6">
    <source>
        <dbReference type="Proteomes" id="UP001160625"/>
    </source>
</evidence>